<sequence length="74" mass="8408">MKSQPSLPSRGMLIYFTVCALAMIWPGALVANRIEPMIIGLPFFLFWYVAWVFALFVGLVIAYRHDAAQEVDDE</sequence>
<dbReference type="InterPro" id="IPR021741">
    <property type="entry name" value="DUF3311"/>
</dbReference>
<evidence type="ECO:0000313" key="2">
    <source>
        <dbReference type="EMBL" id="SDN72292.1"/>
    </source>
</evidence>
<dbReference type="Pfam" id="PF11755">
    <property type="entry name" value="DUF3311"/>
    <property type="match status" value="1"/>
</dbReference>
<evidence type="ECO:0008006" key="4">
    <source>
        <dbReference type="Google" id="ProtNLM"/>
    </source>
</evidence>
<dbReference type="STRING" id="416873.SAMN04487951_107212"/>
<dbReference type="Proteomes" id="UP000199677">
    <property type="component" value="Unassembled WGS sequence"/>
</dbReference>
<feature type="transmembrane region" description="Helical" evidence="1">
    <location>
        <begin position="37"/>
        <end position="63"/>
    </location>
</feature>
<gene>
    <name evidence="2" type="ORF">SAMN04487951_107212</name>
</gene>
<reference evidence="3" key="1">
    <citation type="submission" date="2016-10" db="EMBL/GenBank/DDBJ databases">
        <authorList>
            <person name="Varghese N."/>
            <person name="Submissions S."/>
        </authorList>
    </citation>
    <scope>NUCLEOTIDE SEQUENCE [LARGE SCALE GENOMIC DNA]</scope>
    <source>
        <strain evidence="3">CGMCC 1.6494</strain>
    </source>
</reference>
<dbReference type="OrthoDB" id="3628949at2"/>
<keyword evidence="3" id="KW-1185">Reference proteome</keyword>
<name>A0A1H0DQ74_9GAMM</name>
<dbReference type="EMBL" id="FNII01000007">
    <property type="protein sequence ID" value="SDN72292.1"/>
    <property type="molecule type" value="Genomic_DNA"/>
</dbReference>
<keyword evidence="1" id="KW-1133">Transmembrane helix</keyword>
<feature type="transmembrane region" description="Helical" evidence="1">
    <location>
        <begin position="12"/>
        <end position="31"/>
    </location>
</feature>
<organism evidence="2 3">
    <name type="scientific">Vreelandella arcis</name>
    <dbReference type="NCBI Taxonomy" id="416873"/>
    <lineage>
        <taxon>Bacteria</taxon>
        <taxon>Pseudomonadati</taxon>
        <taxon>Pseudomonadota</taxon>
        <taxon>Gammaproteobacteria</taxon>
        <taxon>Oceanospirillales</taxon>
        <taxon>Halomonadaceae</taxon>
        <taxon>Vreelandella</taxon>
    </lineage>
</organism>
<accession>A0A1H0DQ74</accession>
<evidence type="ECO:0000313" key="3">
    <source>
        <dbReference type="Proteomes" id="UP000199677"/>
    </source>
</evidence>
<protein>
    <recommendedName>
        <fullName evidence="4">DUF3311 domain-containing protein</fullName>
    </recommendedName>
</protein>
<evidence type="ECO:0000256" key="1">
    <source>
        <dbReference type="SAM" id="Phobius"/>
    </source>
</evidence>
<dbReference type="AlphaFoldDB" id="A0A1H0DQ74"/>
<dbReference type="RefSeq" id="WP_089706028.1">
    <property type="nucleotide sequence ID" value="NZ_FNII01000007.1"/>
</dbReference>
<proteinExistence type="predicted"/>
<keyword evidence="1" id="KW-0472">Membrane</keyword>
<keyword evidence="1" id="KW-0812">Transmembrane</keyword>